<evidence type="ECO:0000313" key="2">
    <source>
        <dbReference type="EMBL" id="GAE92059.1"/>
    </source>
</evidence>
<dbReference type="AlphaFoldDB" id="W4VH24"/>
<proteinExistence type="predicted"/>
<sequence>MSLLALLAVLPWMNSVVAAGRFDKLMQHLLKGNVKDLGQLYQRSTTAMMSLTAFLNVSSATIDQDVLVDNLKPFRKNLLTNLL</sequence>
<feature type="chain" id="PRO_5038594875" evidence="1">
    <location>
        <begin position="19"/>
        <end position="83"/>
    </location>
</feature>
<dbReference type="eggNOG" id="COG3069">
    <property type="taxonomic scope" value="Bacteria"/>
</dbReference>
<organism evidence="2 3">
    <name type="scientific">Gracilibacillus boraciitolerans JCM 21714</name>
    <dbReference type="NCBI Taxonomy" id="1298598"/>
    <lineage>
        <taxon>Bacteria</taxon>
        <taxon>Bacillati</taxon>
        <taxon>Bacillota</taxon>
        <taxon>Bacilli</taxon>
        <taxon>Bacillales</taxon>
        <taxon>Bacillaceae</taxon>
        <taxon>Gracilibacillus</taxon>
    </lineage>
</organism>
<keyword evidence="1" id="KW-0732">Signal</keyword>
<evidence type="ECO:0000256" key="1">
    <source>
        <dbReference type="SAM" id="SignalP"/>
    </source>
</evidence>
<keyword evidence="3" id="KW-1185">Reference proteome</keyword>
<protein>
    <submittedName>
        <fullName evidence="2">Uncharacterized protein</fullName>
    </submittedName>
</protein>
<evidence type="ECO:0000313" key="3">
    <source>
        <dbReference type="Proteomes" id="UP000019102"/>
    </source>
</evidence>
<gene>
    <name evidence="2" type="ORF">JCM21714_1039</name>
</gene>
<accession>W4VH24</accession>
<dbReference type="EMBL" id="BAVS01000003">
    <property type="protein sequence ID" value="GAE92059.1"/>
    <property type="molecule type" value="Genomic_DNA"/>
</dbReference>
<comment type="caution">
    <text evidence="2">The sequence shown here is derived from an EMBL/GenBank/DDBJ whole genome shotgun (WGS) entry which is preliminary data.</text>
</comment>
<reference evidence="2 3" key="1">
    <citation type="journal article" date="2014" name="Genome Announc.">
        <title>Draft Genome Sequence of the Boron-Tolerant and Moderately Halotolerant Bacterium Gracilibacillus boraciitolerans JCM 21714T.</title>
        <authorList>
            <person name="Ahmed I."/>
            <person name="Oshima K."/>
            <person name="Suda W."/>
            <person name="Kitamura K."/>
            <person name="Iida T."/>
            <person name="Ohmori Y."/>
            <person name="Fujiwara T."/>
            <person name="Hattori M."/>
            <person name="Ohkuma M."/>
        </authorList>
    </citation>
    <scope>NUCLEOTIDE SEQUENCE [LARGE SCALE GENOMIC DNA]</scope>
    <source>
        <strain evidence="2 3">JCM 21714</strain>
    </source>
</reference>
<feature type="signal peptide" evidence="1">
    <location>
        <begin position="1"/>
        <end position="18"/>
    </location>
</feature>
<dbReference type="Proteomes" id="UP000019102">
    <property type="component" value="Unassembled WGS sequence"/>
</dbReference>
<name>W4VH24_9BACI</name>